<organism evidence="1 2">
    <name type="scientific">Azospirillum isscasi</name>
    <dbReference type="NCBI Taxonomy" id="3053926"/>
    <lineage>
        <taxon>Bacteria</taxon>
        <taxon>Pseudomonadati</taxon>
        <taxon>Pseudomonadota</taxon>
        <taxon>Alphaproteobacteria</taxon>
        <taxon>Rhodospirillales</taxon>
        <taxon>Azospirillaceae</taxon>
        <taxon>Azospirillum</taxon>
    </lineage>
</organism>
<gene>
    <name evidence="1" type="ORF">QSG27_27840</name>
</gene>
<comment type="caution">
    <text evidence="1">The sequence shown here is derived from an EMBL/GenBank/DDBJ whole genome shotgun (WGS) entry which is preliminary data.</text>
</comment>
<evidence type="ECO:0000313" key="1">
    <source>
        <dbReference type="EMBL" id="MDQ2106531.1"/>
    </source>
</evidence>
<dbReference type="RefSeq" id="WP_306711968.1">
    <property type="nucleotide sequence ID" value="NZ_JAUJFI010000267.1"/>
</dbReference>
<name>A0ABU0WQL0_9PROT</name>
<dbReference type="Proteomes" id="UP001227317">
    <property type="component" value="Unassembled WGS sequence"/>
</dbReference>
<protein>
    <submittedName>
        <fullName evidence="1">Uncharacterized protein</fullName>
    </submittedName>
</protein>
<reference evidence="1 2" key="1">
    <citation type="submission" date="2023-06" db="EMBL/GenBank/DDBJ databases">
        <title>Azospirillum isscasensis sp.nov, a bacterium isolated from rhizosphere soil of rice.</title>
        <authorList>
            <person name="Wang H."/>
        </authorList>
    </citation>
    <scope>NUCLEOTIDE SEQUENCE [LARGE SCALE GENOMIC DNA]</scope>
    <source>
        <strain evidence="1 2">C340-1</strain>
    </source>
</reference>
<accession>A0ABU0WQL0</accession>
<sequence>MKMTDLFWNRSRQSNRHHAHTVALMLDSLDWARFRSFAEDHADVEILDANLDANRVAVQVGCRSADTAHRLEDAWG</sequence>
<proteinExistence type="predicted"/>
<keyword evidence="2" id="KW-1185">Reference proteome</keyword>
<dbReference type="EMBL" id="JAUJFI010000267">
    <property type="protein sequence ID" value="MDQ2106531.1"/>
    <property type="molecule type" value="Genomic_DNA"/>
</dbReference>
<evidence type="ECO:0000313" key="2">
    <source>
        <dbReference type="Proteomes" id="UP001227317"/>
    </source>
</evidence>